<organism evidence="3 4">
    <name type="scientific">Acidithiobacillus ferriphilus</name>
    <dbReference type="NCBI Taxonomy" id="1689834"/>
    <lineage>
        <taxon>Bacteria</taxon>
        <taxon>Pseudomonadati</taxon>
        <taxon>Pseudomonadota</taxon>
        <taxon>Acidithiobacillia</taxon>
        <taxon>Acidithiobacillales</taxon>
        <taxon>Acidithiobacillaceae</taxon>
        <taxon>Acidithiobacillus</taxon>
    </lineage>
</organism>
<evidence type="ECO:0000259" key="2">
    <source>
        <dbReference type="Pfam" id="PF13362"/>
    </source>
</evidence>
<evidence type="ECO:0000256" key="1">
    <source>
        <dbReference type="SAM" id="MobiDB-lite"/>
    </source>
</evidence>
<dbReference type="Pfam" id="PF13362">
    <property type="entry name" value="Toprim_3"/>
    <property type="match status" value="1"/>
</dbReference>
<dbReference type="InterPro" id="IPR006171">
    <property type="entry name" value="TOPRIM_dom"/>
</dbReference>
<keyword evidence="4" id="KW-1185">Reference proteome</keyword>
<dbReference type="Proteomes" id="UP001308776">
    <property type="component" value="Unassembled WGS sequence"/>
</dbReference>
<protein>
    <submittedName>
        <fullName evidence="3">Toprim domain-containing protein</fullName>
    </submittedName>
</protein>
<feature type="compositionally biased region" description="Low complexity" evidence="1">
    <location>
        <begin position="85"/>
        <end position="95"/>
    </location>
</feature>
<feature type="domain" description="Toprim" evidence="2">
    <location>
        <begin position="234"/>
        <end position="346"/>
    </location>
</feature>
<name>A0ABU6FTW5_9PROT</name>
<feature type="region of interest" description="Disordered" evidence="1">
    <location>
        <begin position="84"/>
        <end position="104"/>
    </location>
</feature>
<comment type="caution">
    <text evidence="3">The sequence shown here is derived from an EMBL/GenBank/DDBJ whole genome shotgun (WGS) entry which is preliminary data.</text>
</comment>
<sequence length="1207" mass="129869">MSTPNLNRKPAKSFSIAQVADALANKGIPHKIEGHQVNADLTGSGHHHIKITPAKGLFIDAATGKGGTVSALLRKIGSYVPSDTPQAAQAAAHPANGGKQGRDTTDAAKKIWNAGWTCTHASDLPGGWDNGLASGKKGAVRERVEHHRDIMRGYLAARLGPDNLDHWSRQVRISADGLMLTPMRQNGVITGIQRTYFDESGAKTERKMLGQHGVHALTPPPGIAPRDLGVGKCILIGEGWETTAAAVQAAGWSGIVAYDAGGLVKWAEAQAGQAKTLTAEQIAAVPAAVFLVDRDVSGTGQKASARAVLILRAAGLKAFFAMPPAPAHGGPKGGAKGSDWGDYPREGIAADVLAAHLALAIAHGDREMPAMEDLGAAQCEAKSTPWRPAVAPQSPAQSGPTGEVRDGLQTALQQTVADYISWLSDTDKPFAPVLMQPTTGTGKSTAAKALSKSIEIRMAGGRVCVFVPDHDQADGYENEGFFHFYGRNPEPTHPGFCPAHEMVKEAMEKGHISQAEVCRRCNNGYRWTIDYYSEKEGPCEKVETAKKKLSARGLDWKKVIPCRWQTHLRDALAAPFVVAASGSYSHSLTRDSLVIFDEHFEPGKGINVTLQDVDHWAKRNQSIITHLENSGDPEALERHRQAGDFFKSVAQAMAAWVGKTGAISVDPDLLSAISGILEAAKKSRKDDVDLAAWESLKFDAAGELADNPLRAAHAIAESLKFGDGYVHDGQLVVAASLPVMERMATGEPTVIMDATPDPVIVDVVQAQGGRVVNAIAHQNVRIVRHPTRFWGLTPLNSQRSGPDRVVREAERYTSLIDHYHQKTEYGKTAFLFHKKAWDTLNLGDFVTNPDGDPVAYKAFPYIKLGCFDYWGRGHRAHNRWTNKALVIVGSFFPPLEAQRSMYQVSRIAALSAGADAESWPVWPDDMEMIKDAWVCEGSHDVPCRLPLPADIRIRAWLLTRITAETVQAIGRARGANAENTIDVHIYGGVPLHGLWQHGLAVAAYEADPECLGKTKAEHMEAMAGVRQDSLARCDALAARVIAKGQTVTRQAMVDEVNALLDEVARPGEDDESHLWGGGIYIHSTPPQMEMPDTAVVQEWIATRMPVLSSHLSTKGRNGGLVKAAQSAARRFGEEMAQEALQVAEALFKGTGGDEARIVEIARETQDYHNASKVEQAAAGVLIDMLDPSPGEAMTSVVGALMVAGVPS</sequence>
<evidence type="ECO:0000313" key="3">
    <source>
        <dbReference type="EMBL" id="MEB8515509.1"/>
    </source>
</evidence>
<proteinExistence type="predicted"/>
<accession>A0ABU6FTW5</accession>
<dbReference type="RefSeq" id="WP_325757387.1">
    <property type="nucleotide sequence ID" value="NZ_JAQGFK010000066.1"/>
</dbReference>
<evidence type="ECO:0000313" key="4">
    <source>
        <dbReference type="Proteomes" id="UP001308776"/>
    </source>
</evidence>
<dbReference type="EMBL" id="JAQGFR010000301">
    <property type="protein sequence ID" value="MEB8515509.1"/>
    <property type="molecule type" value="Genomic_DNA"/>
</dbReference>
<feature type="region of interest" description="Disordered" evidence="1">
    <location>
        <begin position="379"/>
        <end position="404"/>
    </location>
</feature>
<gene>
    <name evidence="3" type="ORF">OW717_15845</name>
</gene>
<reference evidence="3 4" key="1">
    <citation type="submission" date="2022-11" db="EMBL/GenBank/DDBJ databases">
        <title>Comparative genomics analysis of Acidithiobacillus ferriphilus.</title>
        <authorList>
            <person name="Ma L."/>
        </authorList>
    </citation>
    <scope>NUCLEOTIDE SEQUENCE [LARGE SCALE GENOMIC DNA]</scope>
    <source>
        <strain evidence="3 4">DY15</strain>
    </source>
</reference>